<feature type="compositionally biased region" description="Polar residues" evidence="1">
    <location>
        <begin position="336"/>
        <end position="347"/>
    </location>
</feature>
<feature type="compositionally biased region" description="Basic and acidic residues" evidence="1">
    <location>
        <begin position="348"/>
        <end position="360"/>
    </location>
</feature>
<proteinExistence type="predicted"/>
<feature type="region of interest" description="Disordered" evidence="1">
    <location>
        <begin position="500"/>
        <end position="567"/>
    </location>
</feature>
<gene>
    <name evidence="2" type="ORF">TIFTF001_030466</name>
</gene>
<name>A0AA88IZR1_FICCA</name>
<reference evidence="2" key="1">
    <citation type="submission" date="2023-07" db="EMBL/GenBank/DDBJ databases">
        <title>draft genome sequence of fig (Ficus carica).</title>
        <authorList>
            <person name="Takahashi T."/>
            <person name="Nishimura K."/>
        </authorList>
    </citation>
    <scope>NUCLEOTIDE SEQUENCE</scope>
</reference>
<feature type="compositionally biased region" description="Basic and acidic residues" evidence="1">
    <location>
        <begin position="165"/>
        <end position="176"/>
    </location>
</feature>
<evidence type="ECO:0008006" key="4">
    <source>
        <dbReference type="Google" id="ProtNLM"/>
    </source>
</evidence>
<organism evidence="2 3">
    <name type="scientific">Ficus carica</name>
    <name type="common">Common fig</name>
    <dbReference type="NCBI Taxonomy" id="3494"/>
    <lineage>
        <taxon>Eukaryota</taxon>
        <taxon>Viridiplantae</taxon>
        <taxon>Streptophyta</taxon>
        <taxon>Embryophyta</taxon>
        <taxon>Tracheophyta</taxon>
        <taxon>Spermatophyta</taxon>
        <taxon>Magnoliopsida</taxon>
        <taxon>eudicotyledons</taxon>
        <taxon>Gunneridae</taxon>
        <taxon>Pentapetalae</taxon>
        <taxon>rosids</taxon>
        <taxon>fabids</taxon>
        <taxon>Rosales</taxon>
        <taxon>Moraceae</taxon>
        <taxon>Ficeae</taxon>
        <taxon>Ficus</taxon>
    </lineage>
</organism>
<evidence type="ECO:0000256" key="1">
    <source>
        <dbReference type="SAM" id="MobiDB-lite"/>
    </source>
</evidence>
<feature type="region of interest" description="Disordered" evidence="1">
    <location>
        <begin position="236"/>
        <end position="257"/>
    </location>
</feature>
<dbReference type="Gramene" id="FCD_00025907-RA">
    <property type="protein sequence ID" value="FCD_00025907-RA:cds"/>
    <property type="gene ID" value="FCD_00025907"/>
</dbReference>
<dbReference type="AlphaFoldDB" id="A0AA88IZR1"/>
<dbReference type="InterPro" id="IPR039615">
    <property type="entry name" value="PKS"/>
</dbReference>
<feature type="region of interest" description="Disordered" evidence="1">
    <location>
        <begin position="164"/>
        <end position="188"/>
    </location>
</feature>
<protein>
    <recommendedName>
        <fullName evidence="4">Protein PHYTOCHROME KINASE SUBSTRATE 4</fullName>
    </recommendedName>
</protein>
<dbReference type="PANTHER" id="PTHR33781">
    <property type="entry name" value="PROTEIN PHYTOCHROME KINASE SUBSTRATE 1-RELATED"/>
    <property type="match status" value="1"/>
</dbReference>
<feature type="compositionally biased region" description="Basic and acidic residues" evidence="1">
    <location>
        <begin position="325"/>
        <end position="335"/>
    </location>
</feature>
<sequence>MERSIVGKKTTTTLTVDDSDSTEISIFDAEKYFNDLTLLEAQKPMVINGGNRVLPAENVAVEPSRFSSASSSTIDGYSSFYRNYRTRSFHSAATPTTSSEASWNSQTGLLSVQPGSMAVSLRNPLSPTDKKSTRSSPASPSPSASFRWLSLRRKSCPCSCKKSVQVKEKPLGKKPENLPPPQTPKTSAEYRLLPHGSQVLRGVSKSSSMAEIRTVSMEKQHTDRNSYHQNWCQTTLRQQRNSRDTRSSFSSSSNDPLRLQVLHENNIDIRGSAMGIRSSFTDQRGGSNSSTTTGFTFPILNVNGGMKLSLPVLKDPVEDPARDSLEVFRPPHDPQKPSTTNTVVSSRKNSDHFPRSDRPNHQVFTFPASPNSRLKNAVDVDDVASDASSDLFEIESFSTQTTTTTTTATATPAAMFLYMRDSMDEATAPSTSSFQALHRLGPSAVIGSLYDQRRSLDEPMTPTMECCYEPSEASIDWSVTTAEGFDRASVANASEADYGDFSAPEVPMPAQEKSRRKSSGNGGLMMSCRCEKAVSVGQPGPRPVKPVGSSLGGYAGDQGRPVGPGMSSSTVTMWAVGHKL</sequence>
<dbReference type="EMBL" id="BTGU01000111">
    <property type="protein sequence ID" value="GMN61383.1"/>
    <property type="molecule type" value="Genomic_DNA"/>
</dbReference>
<comment type="caution">
    <text evidence="2">The sequence shown here is derived from an EMBL/GenBank/DDBJ whole genome shotgun (WGS) entry which is preliminary data.</text>
</comment>
<evidence type="ECO:0000313" key="2">
    <source>
        <dbReference type="EMBL" id="GMN61383.1"/>
    </source>
</evidence>
<keyword evidence="3" id="KW-1185">Reference proteome</keyword>
<feature type="region of interest" description="Disordered" evidence="1">
    <location>
        <begin position="119"/>
        <end position="145"/>
    </location>
</feature>
<feature type="compositionally biased region" description="Low complexity" evidence="1">
    <location>
        <begin position="135"/>
        <end position="145"/>
    </location>
</feature>
<dbReference type="Proteomes" id="UP001187192">
    <property type="component" value="Unassembled WGS sequence"/>
</dbReference>
<dbReference type="PANTHER" id="PTHR33781:SF1">
    <property type="entry name" value="PROTEIN PHYTOCHROME KINASE SUBSTRATE 4"/>
    <property type="match status" value="1"/>
</dbReference>
<accession>A0AA88IZR1</accession>
<dbReference type="GO" id="GO:0009638">
    <property type="term" value="P:phototropism"/>
    <property type="evidence" value="ECO:0007669"/>
    <property type="project" value="InterPro"/>
</dbReference>
<evidence type="ECO:0000313" key="3">
    <source>
        <dbReference type="Proteomes" id="UP001187192"/>
    </source>
</evidence>
<feature type="region of interest" description="Disordered" evidence="1">
    <location>
        <begin position="325"/>
        <end position="362"/>
    </location>
</feature>